<accession>A0ABD1X0S1</accession>
<keyword evidence="2" id="KW-1185">Reference proteome</keyword>
<dbReference type="Proteomes" id="UP001604277">
    <property type="component" value="Unassembled WGS sequence"/>
</dbReference>
<dbReference type="AlphaFoldDB" id="A0ABD1X0S1"/>
<evidence type="ECO:0000313" key="2">
    <source>
        <dbReference type="Proteomes" id="UP001604277"/>
    </source>
</evidence>
<protein>
    <submittedName>
        <fullName evidence="1">Pentatricopeptide repeat-containing protein</fullName>
    </submittedName>
</protein>
<evidence type="ECO:0000313" key="1">
    <source>
        <dbReference type="EMBL" id="KAL2555555.1"/>
    </source>
</evidence>
<dbReference type="PANTHER" id="PTHR47926">
    <property type="entry name" value="PENTATRICOPEPTIDE REPEAT-CONTAINING PROTEIN"/>
    <property type="match status" value="1"/>
</dbReference>
<organism evidence="1 2">
    <name type="scientific">Forsythia ovata</name>
    <dbReference type="NCBI Taxonomy" id="205694"/>
    <lineage>
        <taxon>Eukaryota</taxon>
        <taxon>Viridiplantae</taxon>
        <taxon>Streptophyta</taxon>
        <taxon>Embryophyta</taxon>
        <taxon>Tracheophyta</taxon>
        <taxon>Spermatophyta</taxon>
        <taxon>Magnoliopsida</taxon>
        <taxon>eudicotyledons</taxon>
        <taxon>Gunneridae</taxon>
        <taxon>Pentapetalae</taxon>
        <taxon>asterids</taxon>
        <taxon>lamiids</taxon>
        <taxon>Lamiales</taxon>
        <taxon>Oleaceae</taxon>
        <taxon>Forsythieae</taxon>
        <taxon>Forsythia</taxon>
    </lineage>
</organism>
<proteinExistence type="predicted"/>
<comment type="caution">
    <text evidence="1">The sequence shown here is derived from an EMBL/GenBank/DDBJ whole genome shotgun (WGS) entry which is preliminary data.</text>
</comment>
<gene>
    <name evidence="1" type="ORF">Fot_00294</name>
</gene>
<name>A0ABD1X0S1_9LAMI</name>
<dbReference type="EMBL" id="JBFOLJ010000001">
    <property type="protein sequence ID" value="KAL2555555.1"/>
    <property type="molecule type" value="Genomic_DNA"/>
</dbReference>
<dbReference type="Gene3D" id="1.25.40.10">
    <property type="entry name" value="Tetratricopeptide repeat domain"/>
    <property type="match status" value="1"/>
</dbReference>
<dbReference type="InterPro" id="IPR046960">
    <property type="entry name" value="PPR_At4g14850-like_plant"/>
</dbReference>
<reference evidence="2" key="1">
    <citation type="submission" date="2024-07" db="EMBL/GenBank/DDBJ databases">
        <title>Two chromosome-level genome assemblies of Korean endemic species Abeliophyllum distichum and Forsythia ovata (Oleaceae).</title>
        <authorList>
            <person name="Jang H."/>
        </authorList>
    </citation>
    <scope>NUCLEOTIDE SEQUENCE [LARGE SCALE GENOMIC DNA]</scope>
</reference>
<dbReference type="InterPro" id="IPR011990">
    <property type="entry name" value="TPR-like_helical_dom_sf"/>
</dbReference>
<sequence length="109" mass="12283">MSIYWFLKRMTRGSIVGRDKYTFPSLIKACSNALALREGRIIHGVSVRHGTEDDVFVGSSLIDLYGKCAQVFDGMRVTNEVSWTQPMVVYLNFGDLLKVDINTSCHFST</sequence>
<dbReference type="PANTHER" id="PTHR47926:SF347">
    <property type="entry name" value="PENTATRICOPEPTIDE REPEAT-CONTAINING PROTEIN"/>
    <property type="match status" value="1"/>
</dbReference>